<keyword evidence="3" id="KW-1185">Reference proteome</keyword>
<dbReference type="InterPro" id="IPR025969">
    <property type="entry name" value="ABA_GPCR_dom"/>
</dbReference>
<protein>
    <recommendedName>
        <fullName evidence="1">Abscisic acid G-protein coupled receptor-like domain-containing protein</fullName>
    </recommendedName>
</protein>
<dbReference type="STRING" id="1328759.A0A5C2RR01"/>
<reference evidence="2" key="1">
    <citation type="journal article" date="2018" name="Genome Biol. Evol.">
        <title>Genomics and development of Lentinus tigrinus, a white-rot wood-decaying mushroom with dimorphic fruiting bodies.</title>
        <authorList>
            <person name="Wu B."/>
            <person name="Xu Z."/>
            <person name="Knudson A."/>
            <person name="Carlson A."/>
            <person name="Chen N."/>
            <person name="Kovaka S."/>
            <person name="LaButti K."/>
            <person name="Lipzen A."/>
            <person name="Pennachio C."/>
            <person name="Riley R."/>
            <person name="Schakwitz W."/>
            <person name="Umezawa K."/>
            <person name="Ohm R.A."/>
            <person name="Grigoriev I.V."/>
            <person name="Nagy L.G."/>
            <person name="Gibbons J."/>
            <person name="Hibbett D."/>
        </authorList>
    </citation>
    <scope>NUCLEOTIDE SEQUENCE [LARGE SCALE GENOMIC DNA]</scope>
    <source>
        <strain evidence="2">ALCF2SS1-6</strain>
    </source>
</reference>
<dbReference type="AlphaFoldDB" id="A0A5C2RR01"/>
<sequence>MPISAFAHSIFDYYIVLINPLALLRSFSTTQLNKAGLLKCSLATSLVGPYLVCSPVVPHPQLDDQPRRAGEQTNACLLARRTQKYAFLTPDLWCDIPLSKFSYDEHSAHLQLAQVMGIYLLSTLIQLRNSFPPPPTHPATEPDVGIVNLFSTLPEYQLFGSLFDGASFLGRWGALVWREAYSTLSLSNGGSGG</sequence>
<evidence type="ECO:0000313" key="2">
    <source>
        <dbReference type="EMBL" id="RPD54088.1"/>
    </source>
</evidence>
<gene>
    <name evidence="2" type="ORF">L227DRAFT_567565</name>
</gene>
<evidence type="ECO:0000259" key="1">
    <source>
        <dbReference type="Pfam" id="PF12430"/>
    </source>
</evidence>
<dbReference type="Proteomes" id="UP000313359">
    <property type="component" value="Unassembled WGS sequence"/>
</dbReference>
<organism evidence="2 3">
    <name type="scientific">Lentinus tigrinus ALCF2SS1-6</name>
    <dbReference type="NCBI Taxonomy" id="1328759"/>
    <lineage>
        <taxon>Eukaryota</taxon>
        <taxon>Fungi</taxon>
        <taxon>Dikarya</taxon>
        <taxon>Basidiomycota</taxon>
        <taxon>Agaricomycotina</taxon>
        <taxon>Agaricomycetes</taxon>
        <taxon>Polyporales</taxon>
        <taxon>Polyporaceae</taxon>
        <taxon>Lentinus</taxon>
    </lineage>
</organism>
<dbReference type="OrthoDB" id="264392at2759"/>
<accession>A0A5C2RR01</accession>
<evidence type="ECO:0000313" key="3">
    <source>
        <dbReference type="Proteomes" id="UP000313359"/>
    </source>
</evidence>
<name>A0A5C2RR01_9APHY</name>
<dbReference type="Pfam" id="PF12430">
    <property type="entry name" value="ABA_GPCR"/>
    <property type="match status" value="1"/>
</dbReference>
<proteinExistence type="predicted"/>
<dbReference type="EMBL" id="ML122311">
    <property type="protein sequence ID" value="RPD54088.1"/>
    <property type="molecule type" value="Genomic_DNA"/>
</dbReference>
<feature type="domain" description="Abscisic acid G-protein coupled receptor-like" evidence="1">
    <location>
        <begin position="103"/>
        <end position="167"/>
    </location>
</feature>